<dbReference type="GO" id="GO:0000976">
    <property type="term" value="F:transcription cis-regulatory region binding"/>
    <property type="evidence" value="ECO:0007669"/>
    <property type="project" value="TreeGrafter"/>
</dbReference>
<name>A0A1D8ATY3_9BACT</name>
<dbReference type="PANTHER" id="PTHR30146:SF109">
    <property type="entry name" value="HTH-TYPE TRANSCRIPTIONAL REGULATOR GALS"/>
    <property type="match status" value="1"/>
</dbReference>
<gene>
    <name evidence="5" type="primary">ccpA_1</name>
    <name evidence="5" type="ORF">Verru16b_01414</name>
</gene>
<dbReference type="SUPFAM" id="SSF53822">
    <property type="entry name" value="Periplasmic binding protein-like I"/>
    <property type="match status" value="1"/>
</dbReference>
<evidence type="ECO:0000313" key="5">
    <source>
        <dbReference type="EMBL" id="AOS44353.1"/>
    </source>
</evidence>
<dbReference type="InterPro" id="IPR010982">
    <property type="entry name" value="Lambda_DNA-bd_dom_sf"/>
</dbReference>
<dbReference type="STRING" id="1838286.Verru16b_01414"/>
<dbReference type="Proteomes" id="UP000095228">
    <property type="component" value="Chromosome"/>
</dbReference>
<dbReference type="SUPFAM" id="SSF47413">
    <property type="entry name" value="lambda repressor-like DNA-binding domains"/>
    <property type="match status" value="1"/>
</dbReference>
<evidence type="ECO:0000256" key="3">
    <source>
        <dbReference type="ARBA" id="ARBA00023163"/>
    </source>
</evidence>
<dbReference type="CDD" id="cd06267">
    <property type="entry name" value="PBP1_LacI_sugar_binding-like"/>
    <property type="match status" value="1"/>
</dbReference>
<dbReference type="EMBL" id="CP016094">
    <property type="protein sequence ID" value="AOS44353.1"/>
    <property type="molecule type" value="Genomic_DNA"/>
</dbReference>
<sequence length="350" mass="38847">MTAVNQELIAQRLNLSRATVSRSLANHHAISAETRRRVQEMAEKLGYQMSPGRVGRRGKNSRALTIGVLIGIPAEKVEMATFPYILRGIQARAEIEHVTIDVCYQAPADFHPETGRQPVIRNMRQGNWRGTILIYPFAEKAVEAISQRVSTVAVLESYNQPGIDIIDTDDASAMVALVERLAEAGHERIGFLSWHYPIGGHWVARRFSGYVEALFLRGLPFRPEWVLNVDKNSPRLSPTQVADAVAKRVRDDHVTAWVCAADHQAYQLVHDLPLRGLRVPEDVSITGFDGLDPAAGQKRITSMRVPHEQIGSAAVTRLVNRIQHPTAPRRKILVEAELVAGETIAPPVRA</sequence>
<organism evidence="5 6">
    <name type="scientific">Lacunisphaera limnophila</name>
    <dbReference type="NCBI Taxonomy" id="1838286"/>
    <lineage>
        <taxon>Bacteria</taxon>
        <taxon>Pseudomonadati</taxon>
        <taxon>Verrucomicrobiota</taxon>
        <taxon>Opitutia</taxon>
        <taxon>Opitutales</taxon>
        <taxon>Opitutaceae</taxon>
        <taxon>Lacunisphaera</taxon>
    </lineage>
</organism>
<dbReference type="Gene3D" id="1.10.260.40">
    <property type="entry name" value="lambda repressor-like DNA-binding domains"/>
    <property type="match status" value="1"/>
</dbReference>
<reference evidence="5 6" key="1">
    <citation type="submission" date="2016-06" db="EMBL/GenBank/DDBJ databases">
        <title>Three novel species with peptidoglycan cell walls form the new genus Lacunisphaera gen. nov. in the family Opitutaceae of the verrucomicrobial subdivision 4.</title>
        <authorList>
            <person name="Rast P."/>
            <person name="Gloeckner I."/>
            <person name="Jogler M."/>
            <person name="Boedeker C."/>
            <person name="Jeske O."/>
            <person name="Wiegand S."/>
            <person name="Reinhardt R."/>
            <person name="Schumann P."/>
            <person name="Rohde M."/>
            <person name="Spring S."/>
            <person name="Gloeckner F.O."/>
            <person name="Jogler C."/>
        </authorList>
    </citation>
    <scope>NUCLEOTIDE SEQUENCE [LARGE SCALE GENOMIC DNA]</scope>
    <source>
        <strain evidence="5 6">IG16b</strain>
    </source>
</reference>
<dbReference type="GO" id="GO:0003700">
    <property type="term" value="F:DNA-binding transcription factor activity"/>
    <property type="evidence" value="ECO:0007669"/>
    <property type="project" value="TreeGrafter"/>
</dbReference>
<keyword evidence="2" id="KW-0238">DNA-binding</keyword>
<dbReference type="Pfam" id="PF13377">
    <property type="entry name" value="Peripla_BP_3"/>
    <property type="match status" value="1"/>
</dbReference>
<protein>
    <submittedName>
        <fullName evidence="5">Catabolite control protein A</fullName>
    </submittedName>
</protein>
<dbReference type="KEGG" id="obg:Verru16b_01414"/>
<dbReference type="CDD" id="cd01392">
    <property type="entry name" value="HTH_LacI"/>
    <property type="match status" value="1"/>
</dbReference>
<feature type="domain" description="HTH lacI-type" evidence="4">
    <location>
        <begin position="9"/>
        <end position="58"/>
    </location>
</feature>
<dbReference type="InterPro" id="IPR000843">
    <property type="entry name" value="HTH_LacI"/>
</dbReference>
<keyword evidence="1" id="KW-0805">Transcription regulation</keyword>
<dbReference type="PANTHER" id="PTHR30146">
    <property type="entry name" value="LACI-RELATED TRANSCRIPTIONAL REPRESSOR"/>
    <property type="match status" value="1"/>
</dbReference>
<dbReference type="PROSITE" id="PS50932">
    <property type="entry name" value="HTH_LACI_2"/>
    <property type="match status" value="1"/>
</dbReference>
<dbReference type="InterPro" id="IPR028082">
    <property type="entry name" value="Peripla_BP_I"/>
</dbReference>
<dbReference type="Pfam" id="PF00356">
    <property type="entry name" value="LacI"/>
    <property type="match status" value="1"/>
</dbReference>
<dbReference type="InterPro" id="IPR046335">
    <property type="entry name" value="LacI/GalR-like_sensor"/>
</dbReference>
<dbReference type="SMART" id="SM00354">
    <property type="entry name" value="HTH_LACI"/>
    <property type="match status" value="1"/>
</dbReference>
<accession>A0A1D8ATY3</accession>
<dbReference type="AlphaFoldDB" id="A0A1D8ATY3"/>
<evidence type="ECO:0000313" key="6">
    <source>
        <dbReference type="Proteomes" id="UP000095228"/>
    </source>
</evidence>
<proteinExistence type="predicted"/>
<evidence type="ECO:0000256" key="1">
    <source>
        <dbReference type="ARBA" id="ARBA00023015"/>
    </source>
</evidence>
<keyword evidence="3" id="KW-0804">Transcription</keyword>
<keyword evidence="6" id="KW-1185">Reference proteome</keyword>
<dbReference type="RefSeq" id="WP_069961606.1">
    <property type="nucleotide sequence ID" value="NZ_CP016094.1"/>
</dbReference>
<evidence type="ECO:0000259" key="4">
    <source>
        <dbReference type="PROSITE" id="PS50932"/>
    </source>
</evidence>
<dbReference type="Gene3D" id="3.40.50.2300">
    <property type="match status" value="2"/>
</dbReference>
<evidence type="ECO:0000256" key="2">
    <source>
        <dbReference type="ARBA" id="ARBA00023125"/>
    </source>
</evidence>